<protein>
    <submittedName>
        <fullName evidence="5">Unannotated protein</fullName>
    </submittedName>
</protein>
<dbReference type="EMBL" id="CAEZYR010000111">
    <property type="protein sequence ID" value="CAB4761727.1"/>
    <property type="molecule type" value="Genomic_DNA"/>
</dbReference>
<feature type="domain" description="Survival protein SurE-like phosphatase/nucleotidase" evidence="4">
    <location>
        <begin position="3"/>
        <end position="178"/>
    </location>
</feature>
<dbReference type="PANTHER" id="PTHR30457">
    <property type="entry name" value="5'-NUCLEOTIDASE SURE"/>
    <property type="match status" value="1"/>
</dbReference>
<evidence type="ECO:0000256" key="2">
    <source>
        <dbReference type="ARBA" id="ARBA00022723"/>
    </source>
</evidence>
<sequence>MRVLVTNDDGVHAPGIVALACAMRDAMFDVIVVAPRGEMSGSSASMAAHNDEVHYERVTVEGWSDDAYALDGAPALCVIAGLLGAFGPPPDLVVSGVNPGLNTGRSTLHSGTIGAALTAAAWGASGLAVSIDTGHHIRWGTATDLARQAAVWLAGAPKRTAINLNVPNVEPHELRGVRQGALAPFGAMRTSIAEHIPGLIKLQLLPNADPVPDGTDTAIVRGGYASVSLLTPPTALLDASVLVAFGEVG</sequence>
<dbReference type="InterPro" id="IPR030048">
    <property type="entry name" value="SurE"/>
</dbReference>
<dbReference type="EMBL" id="CAFBOS010000041">
    <property type="protein sequence ID" value="CAB4989576.1"/>
    <property type="molecule type" value="Genomic_DNA"/>
</dbReference>
<evidence type="ECO:0000256" key="3">
    <source>
        <dbReference type="ARBA" id="ARBA00022801"/>
    </source>
</evidence>
<proteinExistence type="inferred from homology"/>
<dbReference type="PROSITE" id="PS51257">
    <property type="entry name" value="PROKAR_LIPOPROTEIN"/>
    <property type="match status" value="1"/>
</dbReference>
<dbReference type="GO" id="GO:0046872">
    <property type="term" value="F:metal ion binding"/>
    <property type="evidence" value="ECO:0007669"/>
    <property type="project" value="UniProtKB-KW"/>
</dbReference>
<name>A0A6J6UTG0_9ZZZZ</name>
<dbReference type="EMBL" id="CAFABA010000052">
    <property type="protein sequence ID" value="CAB4830524.1"/>
    <property type="molecule type" value="Genomic_DNA"/>
</dbReference>
<keyword evidence="2" id="KW-0479">Metal-binding</keyword>
<dbReference type="SUPFAM" id="SSF64167">
    <property type="entry name" value="SurE-like"/>
    <property type="match status" value="1"/>
</dbReference>
<dbReference type="Pfam" id="PF01975">
    <property type="entry name" value="SurE"/>
    <property type="match status" value="1"/>
</dbReference>
<dbReference type="Gene3D" id="3.40.1210.10">
    <property type="entry name" value="Survival protein SurE-like phosphatase/nucleotidase"/>
    <property type="match status" value="1"/>
</dbReference>
<evidence type="ECO:0000313" key="8">
    <source>
        <dbReference type="EMBL" id="CAB4989576.1"/>
    </source>
</evidence>
<evidence type="ECO:0000313" key="6">
    <source>
        <dbReference type="EMBL" id="CAB4830524.1"/>
    </source>
</evidence>
<organism evidence="5">
    <name type="scientific">freshwater metagenome</name>
    <dbReference type="NCBI Taxonomy" id="449393"/>
    <lineage>
        <taxon>unclassified sequences</taxon>
        <taxon>metagenomes</taxon>
        <taxon>ecological metagenomes</taxon>
    </lineage>
</organism>
<accession>A0A6J6UTG0</accession>
<evidence type="ECO:0000259" key="4">
    <source>
        <dbReference type="Pfam" id="PF01975"/>
    </source>
</evidence>
<evidence type="ECO:0000313" key="7">
    <source>
        <dbReference type="EMBL" id="CAB4891734.1"/>
    </source>
</evidence>
<keyword evidence="3" id="KW-0378">Hydrolase</keyword>
<evidence type="ECO:0000256" key="1">
    <source>
        <dbReference type="ARBA" id="ARBA00011062"/>
    </source>
</evidence>
<reference evidence="5" key="1">
    <citation type="submission" date="2020-05" db="EMBL/GenBank/DDBJ databases">
        <authorList>
            <person name="Chiriac C."/>
            <person name="Salcher M."/>
            <person name="Ghai R."/>
            <person name="Kavagutti S V."/>
        </authorList>
    </citation>
    <scope>NUCLEOTIDE SEQUENCE</scope>
</reference>
<dbReference type="GO" id="GO:0008252">
    <property type="term" value="F:nucleotidase activity"/>
    <property type="evidence" value="ECO:0007669"/>
    <property type="project" value="InterPro"/>
</dbReference>
<dbReference type="EMBL" id="CAFBMH010000006">
    <property type="protein sequence ID" value="CAB4891734.1"/>
    <property type="molecule type" value="Genomic_DNA"/>
</dbReference>
<dbReference type="AlphaFoldDB" id="A0A6J6UTG0"/>
<dbReference type="InterPro" id="IPR002828">
    <property type="entry name" value="SurE-like_Pase/nucleotidase"/>
</dbReference>
<evidence type="ECO:0000313" key="5">
    <source>
        <dbReference type="EMBL" id="CAB4761727.1"/>
    </source>
</evidence>
<dbReference type="PANTHER" id="PTHR30457:SF0">
    <property type="entry name" value="PHOSPHATASE, PUTATIVE (AFU_ORTHOLOGUE AFUA_4G01070)-RELATED"/>
    <property type="match status" value="1"/>
</dbReference>
<dbReference type="InterPro" id="IPR036523">
    <property type="entry name" value="SurE-like_sf"/>
</dbReference>
<comment type="similarity">
    <text evidence="1">Belongs to the SurE nucleotidase family.</text>
</comment>
<gene>
    <name evidence="5" type="ORF">UFOPK2754_02453</name>
    <name evidence="6" type="ORF">UFOPK3139_01414</name>
    <name evidence="7" type="ORF">UFOPK3543_00323</name>
    <name evidence="8" type="ORF">UFOPK3967_00910</name>
</gene>